<protein>
    <submittedName>
        <fullName evidence="3">3',5'-cyclic adenosine monophosphate phosphodiesterase CpdA</fullName>
    </submittedName>
</protein>
<dbReference type="EMBL" id="BPQV01000001">
    <property type="protein sequence ID" value="GJE25647.1"/>
    <property type="molecule type" value="Genomic_DNA"/>
</dbReference>
<dbReference type="Gene3D" id="3.60.21.10">
    <property type="match status" value="1"/>
</dbReference>
<feature type="signal peptide" evidence="1">
    <location>
        <begin position="1"/>
        <end position="25"/>
    </location>
</feature>
<feature type="chain" id="PRO_5045561001" evidence="1">
    <location>
        <begin position="26"/>
        <end position="305"/>
    </location>
</feature>
<dbReference type="SUPFAM" id="SSF56300">
    <property type="entry name" value="Metallo-dependent phosphatases"/>
    <property type="match status" value="1"/>
</dbReference>
<dbReference type="InterPro" id="IPR004843">
    <property type="entry name" value="Calcineurin-like_PHP"/>
</dbReference>
<dbReference type="RefSeq" id="WP_238309574.1">
    <property type="nucleotide sequence ID" value="NZ_BPQV01000001.1"/>
</dbReference>
<dbReference type="PANTHER" id="PTHR16509">
    <property type="match status" value="1"/>
</dbReference>
<dbReference type="InterPro" id="IPR029052">
    <property type="entry name" value="Metallo-depent_PP-like"/>
</dbReference>
<evidence type="ECO:0000313" key="3">
    <source>
        <dbReference type="EMBL" id="GJE25647.1"/>
    </source>
</evidence>
<reference evidence="3" key="1">
    <citation type="journal article" date="2021" name="Front. Microbiol.">
        <title>Comprehensive Comparative Genomics and Phenotyping of Methylobacterium Species.</title>
        <authorList>
            <person name="Alessa O."/>
            <person name="Ogura Y."/>
            <person name="Fujitani Y."/>
            <person name="Takami H."/>
            <person name="Hayashi T."/>
            <person name="Sahin N."/>
            <person name="Tani A."/>
        </authorList>
    </citation>
    <scope>NUCLEOTIDE SEQUENCE</scope>
    <source>
        <strain evidence="3">NBRC 15689</strain>
    </source>
</reference>
<dbReference type="PANTHER" id="PTHR16509:SF8">
    <property type="entry name" value="MANGANESE-DEPENDENT ADP-RIBOSE_CDP-ALCOHOL DIPHOSPHATASE"/>
    <property type="match status" value="1"/>
</dbReference>
<organism evidence="3 4">
    <name type="scientific">Methylobacterium organophilum</name>
    <dbReference type="NCBI Taxonomy" id="410"/>
    <lineage>
        <taxon>Bacteria</taxon>
        <taxon>Pseudomonadati</taxon>
        <taxon>Pseudomonadota</taxon>
        <taxon>Alphaproteobacteria</taxon>
        <taxon>Hyphomicrobiales</taxon>
        <taxon>Methylobacteriaceae</taxon>
        <taxon>Methylobacterium</taxon>
    </lineage>
</organism>
<proteinExistence type="predicted"/>
<evidence type="ECO:0000313" key="4">
    <source>
        <dbReference type="Proteomes" id="UP001055156"/>
    </source>
</evidence>
<keyword evidence="4" id="KW-1185">Reference proteome</keyword>
<name>A0ABQ4T1Y3_METOR</name>
<evidence type="ECO:0000259" key="2">
    <source>
        <dbReference type="Pfam" id="PF00149"/>
    </source>
</evidence>
<reference evidence="3" key="2">
    <citation type="submission" date="2021-08" db="EMBL/GenBank/DDBJ databases">
        <authorList>
            <person name="Tani A."/>
            <person name="Ola A."/>
            <person name="Ogura Y."/>
            <person name="Katsura K."/>
            <person name="Hayashi T."/>
        </authorList>
    </citation>
    <scope>NUCLEOTIDE SEQUENCE</scope>
    <source>
        <strain evidence="3">NBRC 15689</strain>
    </source>
</reference>
<accession>A0ABQ4T1Y3</accession>
<evidence type="ECO:0000256" key="1">
    <source>
        <dbReference type="SAM" id="SignalP"/>
    </source>
</evidence>
<sequence>MVSRRSILSAGAAMLAAPYPGRAAAAEGPVRFGLVADPQYAPAPPNLPLNRYYSESLWKLREAVDAFNGQDLRFVATLGDVIDRDRASFDPILQVYGRLRHDKVFLLGNHDFSVAAEELNAAMTLLGLERSYYDFAVGGLRFVVLDGNEVSLFAPPPGDPRRELAAERLRKLAEAGAENAKPWNGSLSDRQFAWLGETLAAAARRGERVIVMGHYPVYPANPHNLWDSERVVSLLTAQPHVLAYFCGHNHAGNYGEAGGVHFVNLHGMVDTPTTSAYAFVTVEGARMAIRGFGREPDRTLALKAG</sequence>
<dbReference type="Proteomes" id="UP001055156">
    <property type="component" value="Unassembled WGS sequence"/>
</dbReference>
<gene>
    <name evidence="3" type="primary">cpdA_1</name>
    <name evidence="3" type="ORF">LKMONMHP_0485</name>
</gene>
<comment type="caution">
    <text evidence="3">The sequence shown here is derived from an EMBL/GenBank/DDBJ whole genome shotgun (WGS) entry which is preliminary data.</text>
</comment>
<feature type="domain" description="Calcineurin-like phosphoesterase" evidence="2">
    <location>
        <begin position="31"/>
        <end position="251"/>
    </location>
</feature>
<keyword evidence="1" id="KW-0732">Signal</keyword>
<dbReference type="Pfam" id="PF00149">
    <property type="entry name" value="Metallophos"/>
    <property type="match status" value="1"/>
</dbReference>